<comment type="similarity">
    <text evidence="1">Belongs to the small Tim family.</text>
</comment>
<dbReference type="EMBL" id="VXIV02002554">
    <property type="protein sequence ID" value="KAF6024616.1"/>
    <property type="molecule type" value="Genomic_DNA"/>
</dbReference>
<keyword evidence="1" id="KW-0811">Translocation</keyword>
<keyword evidence="1" id="KW-1015">Disulfide bond</keyword>
<dbReference type="Gene3D" id="1.10.287.810">
    <property type="entry name" value="Mitochondrial import inner membrane translocase subunit tim13 like domains"/>
    <property type="match status" value="1"/>
</dbReference>
<keyword evidence="1" id="KW-0496">Mitochondrion</keyword>
<protein>
    <recommendedName>
        <fullName evidence="1">Mitochondrial import inner membrane translocase subunit</fullName>
    </recommendedName>
</protein>
<dbReference type="OrthoDB" id="344165at2759"/>
<evidence type="ECO:0000256" key="1">
    <source>
        <dbReference type="RuleBase" id="RU367043"/>
    </source>
</evidence>
<accession>A0A7J7JG60</accession>
<comment type="domain">
    <text evidence="1">The twin CX3C motif contains 4 conserved Cys residues that form 2 disulfide bonds in the mitochondrial intermembrane space.</text>
</comment>
<comment type="subcellular location">
    <subcellularLocation>
        <location evidence="1">Mitochondrion inner membrane</location>
        <topology evidence="1">Peripheral membrane protein</topology>
        <orientation evidence="1">Intermembrane side</orientation>
    </subcellularLocation>
</comment>
<dbReference type="Pfam" id="PF02953">
    <property type="entry name" value="zf-Tim10_DDP"/>
    <property type="match status" value="1"/>
</dbReference>
<dbReference type="GO" id="GO:0005743">
    <property type="term" value="C:mitochondrial inner membrane"/>
    <property type="evidence" value="ECO:0007669"/>
    <property type="project" value="UniProtKB-SubCell"/>
</dbReference>
<name>A0A7J7JG60_BUGNE</name>
<sequence length="81" mass="9076">MADELGLDSEMTKFAQVQQQKVMLQEGILKISNVCFDKCVSKPGSSMDSWTESCMTNCVGRFIDAQKFFLNRLQQKASSMG</sequence>
<keyword evidence="1" id="KW-0813">Transport</keyword>
<evidence type="ECO:0000313" key="3">
    <source>
        <dbReference type="EMBL" id="KAF6024616.1"/>
    </source>
</evidence>
<proteinExistence type="inferred from homology"/>
<gene>
    <name evidence="3" type="ORF">EB796_017060</name>
</gene>
<comment type="subunit">
    <text evidence="1">Heterohexamer.</text>
</comment>
<dbReference type="AlphaFoldDB" id="A0A7J7JG60"/>
<organism evidence="3 4">
    <name type="scientific">Bugula neritina</name>
    <name type="common">Brown bryozoan</name>
    <name type="synonym">Sertularia neritina</name>
    <dbReference type="NCBI Taxonomy" id="10212"/>
    <lineage>
        <taxon>Eukaryota</taxon>
        <taxon>Metazoa</taxon>
        <taxon>Spiralia</taxon>
        <taxon>Lophotrochozoa</taxon>
        <taxon>Bryozoa</taxon>
        <taxon>Gymnolaemata</taxon>
        <taxon>Cheilostomatida</taxon>
        <taxon>Flustrina</taxon>
        <taxon>Buguloidea</taxon>
        <taxon>Bugulidae</taxon>
        <taxon>Bugula</taxon>
    </lineage>
</organism>
<keyword evidence="1" id="KW-0999">Mitochondrion inner membrane</keyword>
<dbReference type="Proteomes" id="UP000593567">
    <property type="component" value="Unassembled WGS sequence"/>
</dbReference>
<comment type="function">
    <text evidence="1">Mitochondrial intermembrane chaperone that participates in the import and insertion of some multi-pass transmembrane proteins into the mitochondrial inner membrane. Also required for the transfer of beta-barrel precursors from the TOM complex to the sorting and assembly machinery (SAM complex) of the outer membrane. Acts as a chaperone-like protein that protects the hydrophobic precursors from aggregation and guide them through the mitochondrial intermembrane space.</text>
</comment>
<keyword evidence="1" id="KW-0653">Protein transport</keyword>
<dbReference type="InterPro" id="IPR004217">
    <property type="entry name" value="Tim10-like"/>
</dbReference>
<feature type="domain" description="Tim10-like" evidence="2">
    <location>
        <begin position="13"/>
        <end position="75"/>
    </location>
</feature>
<comment type="caution">
    <text evidence="3">The sequence shown here is derived from an EMBL/GenBank/DDBJ whole genome shotgun (WGS) entry which is preliminary data.</text>
</comment>
<dbReference type="GO" id="GO:0015031">
    <property type="term" value="P:protein transport"/>
    <property type="evidence" value="ECO:0007669"/>
    <property type="project" value="UniProtKB-KW"/>
</dbReference>
<keyword evidence="1" id="KW-0472">Membrane</keyword>
<keyword evidence="1" id="KW-0143">Chaperone</keyword>
<dbReference type="SUPFAM" id="SSF144122">
    <property type="entry name" value="Tim10-like"/>
    <property type="match status" value="1"/>
</dbReference>
<dbReference type="InterPro" id="IPR035427">
    <property type="entry name" value="Tim10-like_dom_sf"/>
</dbReference>
<evidence type="ECO:0000313" key="4">
    <source>
        <dbReference type="Proteomes" id="UP000593567"/>
    </source>
</evidence>
<keyword evidence="4" id="KW-1185">Reference proteome</keyword>
<evidence type="ECO:0000259" key="2">
    <source>
        <dbReference type="Pfam" id="PF02953"/>
    </source>
</evidence>
<reference evidence="3" key="1">
    <citation type="submission" date="2020-06" db="EMBL/GenBank/DDBJ databases">
        <title>Draft genome of Bugula neritina, a colonial animal packing powerful symbionts and potential medicines.</title>
        <authorList>
            <person name="Rayko M."/>
        </authorList>
    </citation>
    <scope>NUCLEOTIDE SEQUENCE [LARGE SCALE GENOMIC DNA]</scope>
    <source>
        <strain evidence="3">Kwan_BN1</strain>
    </source>
</reference>